<dbReference type="Gene3D" id="3.60.130.10">
    <property type="entry name" value="Clavaminate synthase-like"/>
    <property type="match status" value="1"/>
</dbReference>
<evidence type="ECO:0000313" key="10">
    <source>
        <dbReference type="Proteomes" id="UP000383932"/>
    </source>
</evidence>
<proteinExistence type="inferred from homology"/>
<gene>
    <name evidence="9" type="ORF">CTheo_3871</name>
</gene>
<comment type="cofactor">
    <cofactor evidence="1">
        <name>Fe(2+)</name>
        <dbReference type="ChEBI" id="CHEBI:29033"/>
    </cofactor>
</comment>
<keyword evidence="6" id="KW-0408">Iron</keyword>
<feature type="domain" description="Gamma-butyrobetaine hydroxylase-like N-terminal" evidence="8">
    <location>
        <begin position="61"/>
        <end position="125"/>
    </location>
</feature>
<dbReference type="InterPro" id="IPR050411">
    <property type="entry name" value="AlphaKG_dependent_hydroxylases"/>
</dbReference>
<dbReference type="Pfam" id="PF06155">
    <property type="entry name" value="GBBH-like_N"/>
    <property type="match status" value="1"/>
</dbReference>
<dbReference type="OrthoDB" id="406634at2759"/>
<dbReference type="EMBL" id="SSOP01000057">
    <property type="protein sequence ID" value="KAB5592671.1"/>
    <property type="molecule type" value="Genomic_DNA"/>
</dbReference>
<dbReference type="Pfam" id="PF02668">
    <property type="entry name" value="TauD"/>
    <property type="match status" value="1"/>
</dbReference>
<dbReference type="GO" id="GO:0045329">
    <property type="term" value="P:carnitine biosynthetic process"/>
    <property type="evidence" value="ECO:0007669"/>
    <property type="project" value="TreeGrafter"/>
</dbReference>
<keyword evidence="10" id="KW-1185">Reference proteome</keyword>
<evidence type="ECO:0000256" key="1">
    <source>
        <dbReference type="ARBA" id="ARBA00001954"/>
    </source>
</evidence>
<dbReference type="InterPro" id="IPR042098">
    <property type="entry name" value="TauD-like_sf"/>
</dbReference>
<dbReference type="InterPro" id="IPR010376">
    <property type="entry name" value="GBBH-like_N"/>
</dbReference>
<keyword evidence="4 9" id="KW-0223">Dioxygenase</keyword>
<evidence type="ECO:0000259" key="8">
    <source>
        <dbReference type="Pfam" id="PF06155"/>
    </source>
</evidence>
<evidence type="ECO:0000313" key="9">
    <source>
        <dbReference type="EMBL" id="KAB5592671.1"/>
    </source>
</evidence>
<feature type="domain" description="TauD/TfdA-like" evidence="7">
    <location>
        <begin position="175"/>
        <end position="418"/>
    </location>
</feature>
<dbReference type="InterPro" id="IPR003819">
    <property type="entry name" value="TauD/TfdA-like"/>
</dbReference>
<name>A0A5N5QMC6_9AGAM</name>
<evidence type="ECO:0000256" key="5">
    <source>
        <dbReference type="ARBA" id="ARBA00023002"/>
    </source>
</evidence>
<comment type="caution">
    <text evidence="9">The sequence shown here is derived from an EMBL/GenBank/DDBJ whole genome shotgun (WGS) entry which is preliminary data.</text>
</comment>
<dbReference type="Proteomes" id="UP000383932">
    <property type="component" value="Unassembled WGS sequence"/>
</dbReference>
<keyword evidence="5" id="KW-0560">Oxidoreductase</keyword>
<dbReference type="AlphaFoldDB" id="A0A5N5QMC6"/>
<dbReference type="GO" id="GO:0005739">
    <property type="term" value="C:mitochondrion"/>
    <property type="evidence" value="ECO:0007669"/>
    <property type="project" value="TreeGrafter"/>
</dbReference>
<evidence type="ECO:0000256" key="2">
    <source>
        <dbReference type="ARBA" id="ARBA00008654"/>
    </source>
</evidence>
<evidence type="ECO:0000256" key="3">
    <source>
        <dbReference type="ARBA" id="ARBA00022723"/>
    </source>
</evidence>
<evidence type="ECO:0000259" key="7">
    <source>
        <dbReference type="Pfam" id="PF02668"/>
    </source>
</evidence>
<keyword evidence="3" id="KW-0479">Metal-binding</keyword>
<protein>
    <submittedName>
        <fullName evidence="9">Gamma-butyrobetaine dioxygenase</fullName>
    </submittedName>
</protein>
<evidence type="ECO:0000256" key="6">
    <source>
        <dbReference type="ARBA" id="ARBA00023004"/>
    </source>
</evidence>
<dbReference type="GO" id="GO:0016706">
    <property type="term" value="F:2-oxoglutarate-dependent dioxygenase activity"/>
    <property type="evidence" value="ECO:0007669"/>
    <property type="project" value="UniProtKB-ARBA"/>
</dbReference>
<dbReference type="InterPro" id="IPR038492">
    <property type="entry name" value="GBBH-like_N_sf"/>
</dbReference>
<reference evidence="9 10" key="1">
    <citation type="journal article" date="2019" name="Fungal Biol. Biotechnol.">
        <title>Draft genome sequence of fastidious pathogen Ceratobasidium theobromae, which causes vascular-streak dieback in Theobroma cacao.</title>
        <authorList>
            <person name="Ali S.S."/>
            <person name="Asman A."/>
            <person name="Shao J."/>
            <person name="Firmansyah A.P."/>
            <person name="Susilo A.W."/>
            <person name="Rosmana A."/>
            <person name="McMahon P."/>
            <person name="Junaid M."/>
            <person name="Guest D."/>
            <person name="Kheng T.Y."/>
            <person name="Meinhardt L.W."/>
            <person name="Bailey B.A."/>
        </authorList>
    </citation>
    <scope>NUCLEOTIDE SEQUENCE [LARGE SCALE GENOMIC DNA]</scope>
    <source>
        <strain evidence="9 10">CT2</strain>
    </source>
</reference>
<evidence type="ECO:0000256" key="4">
    <source>
        <dbReference type="ARBA" id="ARBA00022964"/>
    </source>
</evidence>
<dbReference type="SUPFAM" id="SSF51197">
    <property type="entry name" value="Clavaminate synthase-like"/>
    <property type="match status" value="1"/>
</dbReference>
<accession>A0A5N5QMC6</accession>
<dbReference type="PANTHER" id="PTHR10696:SF25">
    <property type="entry name" value="OXIDOREDUCTASE AIM17-RELATED"/>
    <property type="match status" value="1"/>
</dbReference>
<sequence>MATTMMRGAGALLGLTHAVRFISRPAARHLVARGLATSCGLALERGDAALEITGSPLPHPLKLSYDWLRDSCQCPECVHPSTQQKLFRTGDFIRPIPEGATIADGALHVQWTQDHRSVFPLHFLRRYADPTGQARDRSHFEHVIARRTWDLSMLPATRFANYTDLKVDPLPAYLHLLRYGIMIVRGVPHGYTQRGPSGPAGVLEMADMVGSVRETFYGRFWDVMSVRGSTNIAYTDLNLDLHMDLLYMQHPPHLQLLHCIKNRVEGGTSVFVDAIKAAHDLWAQDRVSFDLLASTPIPFHYENDGHHLHRSHPTIQLAPQHLQPANLSGPPEIAHINYSPPFQAPLPANVPTGVYTALRKYADLLARPQGRFEYTLTEGDCAVFDNRRVLHARTAFWDKGARDEGKAQETNRWLKGCYVEVDDLLDRTRVLLAQRGGAGLSLESI</sequence>
<organism evidence="9 10">
    <name type="scientific">Ceratobasidium theobromae</name>
    <dbReference type="NCBI Taxonomy" id="1582974"/>
    <lineage>
        <taxon>Eukaryota</taxon>
        <taxon>Fungi</taxon>
        <taxon>Dikarya</taxon>
        <taxon>Basidiomycota</taxon>
        <taxon>Agaricomycotina</taxon>
        <taxon>Agaricomycetes</taxon>
        <taxon>Cantharellales</taxon>
        <taxon>Ceratobasidiaceae</taxon>
        <taxon>Ceratobasidium</taxon>
    </lineage>
</organism>
<dbReference type="PANTHER" id="PTHR10696">
    <property type="entry name" value="GAMMA-BUTYROBETAINE HYDROXYLASE-RELATED"/>
    <property type="match status" value="1"/>
</dbReference>
<comment type="similarity">
    <text evidence="2">Belongs to the gamma-BBH/TMLD family.</text>
</comment>
<dbReference type="Gene3D" id="3.30.2020.30">
    <property type="match status" value="1"/>
</dbReference>
<dbReference type="GO" id="GO:0046872">
    <property type="term" value="F:metal ion binding"/>
    <property type="evidence" value="ECO:0007669"/>
    <property type="project" value="UniProtKB-KW"/>
</dbReference>